<evidence type="ECO:0000313" key="2">
    <source>
        <dbReference type="EMBL" id="RLE48392.1"/>
    </source>
</evidence>
<sequence length="177" mass="18954">MTARKVSTRKVSFAASLIALGVVLATFLWFPFLWTKCYPGQHLVNAIAGVLLGPVWAAFIATCIGIIRNALGIGTVYAFPGGIPGGVVVGVFYWLFKKLNFKYPEVAALTEPIGTVFIGGTISVYIVAAIMGHESMVGALLPIWFAFGASCVPGCIMGFVILGLLRKLGYTRERFTS</sequence>
<dbReference type="InterPro" id="IPR012652">
    <property type="entry name" value="ThiW"/>
</dbReference>
<feature type="transmembrane region" description="Helical" evidence="1">
    <location>
        <begin position="46"/>
        <end position="67"/>
    </location>
</feature>
<feature type="transmembrane region" description="Helical" evidence="1">
    <location>
        <begin position="73"/>
        <end position="96"/>
    </location>
</feature>
<proteinExistence type="predicted"/>
<evidence type="ECO:0000256" key="1">
    <source>
        <dbReference type="SAM" id="Phobius"/>
    </source>
</evidence>
<keyword evidence="1" id="KW-0812">Transmembrane</keyword>
<dbReference type="EMBL" id="QMQV01000079">
    <property type="protein sequence ID" value="RLE48392.1"/>
    <property type="molecule type" value="Genomic_DNA"/>
</dbReference>
<feature type="transmembrane region" description="Helical" evidence="1">
    <location>
        <begin position="143"/>
        <end position="165"/>
    </location>
</feature>
<name>A0A497EMW7_9CREN</name>
<dbReference type="Proteomes" id="UP000278475">
    <property type="component" value="Unassembled WGS sequence"/>
</dbReference>
<dbReference type="AlphaFoldDB" id="A0A497EMW7"/>
<dbReference type="Pfam" id="PF09512">
    <property type="entry name" value="ThiW"/>
    <property type="match status" value="1"/>
</dbReference>
<accession>A0A497EMW7</accession>
<dbReference type="NCBIfam" id="TIGR02359">
    <property type="entry name" value="thiW"/>
    <property type="match status" value="1"/>
</dbReference>
<keyword evidence="1" id="KW-0472">Membrane</keyword>
<dbReference type="PIRSF" id="PIRSF024534">
    <property type="entry name" value="ThiW"/>
    <property type="match status" value="1"/>
</dbReference>
<organism evidence="2 3">
    <name type="scientific">Thermoproteota archaeon</name>
    <dbReference type="NCBI Taxonomy" id="2056631"/>
    <lineage>
        <taxon>Archaea</taxon>
        <taxon>Thermoproteota</taxon>
    </lineage>
</organism>
<comment type="caution">
    <text evidence="2">The sequence shown here is derived from an EMBL/GenBank/DDBJ whole genome shotgun (WGS) entry which is preliminary data.</text>
</comment>
<evidence type="ECO:0000313" key="3">
    <source>
        <dbReference type="Proteomes" id="UP000278475"/>
    </source>
</evidence>
<gene>
    <name evidence="2" type="primary">thiW</name>
    <name evidence="2" type="ORF">DRJ31_07410</name>
</gene>
<reference evidence="2 3" key="1">
    <citation type="submission" date="2018-06" db="EMBL/GenBank/DDBJ databases">
        <title>Extensive metabolic versatility and redundancy in microbially diverse, dynamic hydrothermal sediments.</title>
        <authorList>
            <person name="Dombrowski N."/>
            <person name="Teske A."/>
            <person name="Baker B.J."/>
        </authorList>
    </citation>
    <scope>NUCLEOTIDE SEQUENCE [LARGE SCALE GENOMIC DNA]</scope>
    <source>
        <strain evidence="2">B66_G16</strain>
    </source>
</reference>
<feature type="transmembrane region" description="Helical" evidence="1">
    <location>
        <begin position="12"/>
        <end position="34"/>
    </location>
</feature>
<feature type="transmembrane region" description="Helical" evidence="1">
    <location>
        <begin position="108"/>
        <end position="131"/>
    </location>
</feature>
<protein>
    <submittedName>
        <fullName evidence="2">Energy coupling factor transporter S component ThiW</fullName>
    </submittedName>
</protein>
<dbReference type="Gene3D" id="1.10.1760.20">
    <property type="match status" value="1"/>
</dbReference>
<keyword evidence="1" id="KW-1133">Transmembrane helix</keyword>